<dbReference type="SUPFAM" id="SSF52540">
    <property type="entry name" value="P-loop containing nucleoside triphosphate hydrolases"/>
    <property type="match status" value="1"/>
</dbReference>
<feature type="transmembrane region" description="Helical" evidence="7">
    <location>
        <begin position="12"/>
        <end position="35"/>
    </location>
</feature>
<feature type="transmembrane region" description="Helical" evidence="7">
    <location>
        <begin position="159"/>
        <end position="181"/>
    </location>
</feature>
<dbReference type="InterPro" id="IPR017871">
    <property type="entry name" value="ABC_transporter-like_CS"/>
</dbReference>
<keyword evidence="3" id="KW-0547">Nucleotide-binding</keyword>
<dbReference type="PROSITE" id="PS50929">
    <property type="entry name" value="ABC_TM1F"/>
    <property type="match status" value="1"/>
</dbReference>
<dbReference type="Proteomes" id="UP001501586">
    <property type="component" value="Unassembled WGS sequence"/>
</dbReference>
<dbReference type="InterPro" id="IPR003439">
    <property type="entry name" value="ABC_transporter-like_ATP-bd"/>
</dbReference>
<keyword evidence="11" id="KW-1185">Reference proteome</keyword>
<evidence type="ECO:0000313" key="10">
    <source>
        <dbReference type="EMBL" id="GAA4285477.1"/>
    </source>
</evidence>
<comment type="caution">
    <text evidence="10">The sequence shown here is derived from an EMBL/GenBank/DDBJ whole genome shotgun (WGS) entry which is preliminary data.</text>
</comment>
<dbReference type="InterPro" id="IPR011527">
    <property type="entry name" value="ABC1_TM_dom"/>
</dbReference>
<evidence type="ECO:0000256" key="1">
    <source>
        <dbReference type="ARBA" id="ARBA00004651"/>
    </source>
</evidence>
<dbReference type="Pfam" id="PF00664">
    <property type="entry name" value="ABC_membrane"/>
    <property type="match status" value="1"/>
</dbReference>
<name>A0ABP8ENA1_9MICO</name>
<reference evidence="11" key="1">
    <citation type="journal article" date="2019" name="Int. J. Syst. Evol. Microbiol.">
        <title>The Global Catalogue of Microorganisms (GCM) 10K type strain sequencing project: providing services to taxonomists for standard genome sequencing and annotation.</title>
        <authorList>
            <consortium name="The Broad Institute Genomics Platform"/>
            <consortium name="The Broad Institute Genome Sequencing Center for Infectious Disease"/>
            <person name="Wu L."/>
            <person name="Ma J."/>
        </authorList>
    </citation>
    <scope>NUCLEOTIDE SEQUENCE [LARGE SCALE GENOMIC DNA]</scope>
    <source>
        <strain evidence="11">JCM 17458</strain>
    </source>
</reference>
<keyword evidence="6 7" id="KW-0472">Membrane</keyword>
<feature type="transmembrane region" description="Helical" evidence="7">
    <location>
        <begin position="281"/>
        <end position="299"/>
    </location>
</feature>
<evidence type="ECO:0000256" key="4">
    <source>
        <dbReference type="ARBA" id="ARBA00022840"/>
    </source>
</evidence>
<dbReference type="PANTHER" id="PTHR43394:SF1">
    <property type="entry name" value="ATP-BINDING CASSETTE SUB-FAMILY B MEMBER 10, MITOCHONDRIAL"/>
    <property type="match status" value="1"/>
</dbReference>
<comment type="subcellular location">
    <subcellularLocation>
        <location evidence="1">Cell membrane</location>
        <topology evidence="1">Multi-pass membrane protein</topology>
    </subcellularLocation>
</comment>
<feature type="transmembrane region" description="Helical" evidence="7">
    <location>
        <begin position="238"/>
        <end position="261"/>
    </location>
</feature>
<dbReference type="GO" id="GO:0005524">
    <property type="term" value="F:ATP binding"/>
    <property type="evidence" value="ECO:0007669"/>
    <property type="project" value="UniProtKB-KW"/>
</dbReference>
<evidence type="ECO:0000259" key="9">
    <source>
        <dbReference type="PROSITE" id="PS50929"/>
    </source>
</evidence>
<feature type="transmembrane region" description="Helical" evidence="7">
    <location>
        <begin position="129"/>
        <end position="153"/>
    </location>
</feature>
<dbReference type="Gene3D" id="3.40.50.300">
    <property type="entry name" value="P-loop containing nucleotide triphosphate hydrolases"/>
    <property type="match status" value="1"/>
</dbReference>
<evidence type="ECO:0000256" key="2">
    <source>
        <dbReference type="ARBA" id="ARBA00022692"/>
    </source>
</evidence>
<evidence type="ECO:0000313" key="11">
    <source>
        <dbReference type="Proteomes" id="UP001501586"/>
    </source>
</evidence>
<dbReference type="PANTHER" id="PTHR43394">
    <property type="entry name" value="ATP-DEPENDENT PERMEASE MDL1, MITOCHONDRIAL"/>
    <property type="match status" value="1"/>
</dbReference>
<dbReference type="Pfam" id="PF00005">
    <property type="entry name" value="ABC_tran"/>
    <property type="match status" value="1"/>
</dbReference>
<proteinExistence type="predicted"/>
<dbReference type="InterPro" id="IPR003593">
    <property type="entry name" value="AAA+_ATPase"/>
</dbReference>
<keyword evidence="2 7" id="KW-0812">Transmembrane</keyword>
<protein>
    <submittedName>
        <fullName evidence="10">ABC transporter ATP-binding protein</fullName>
    </submittedName>
</protein>
<evidence type="ECO:0000256" key="7">
    <source>
        <dbReference type="SAM" id="Phobius"/>
    </source>
</evidence>
<evidence type="ECO:0000256" key="3">
    <source>
        <dbReference type="ARBA" id="ARBA00022741"/>
    </source>
</evidence>
<feature type="domain" description="ABC transporter" evidence="8">
    <location>
        <begin position="334"/>
        <end position="567"/>
    </location>
</feature>
<dbReference type="CDD" id="cd18548">
    <property type="entry name" value="ABC_6TM_Tm287_like"/>
    <property type="match status" value="1"/>
</dbReference>
<feature type="domain" description="ABC transmembrane type-1" evidence="9">
    <location>
        <begin position="19"/>
        <end position="301"/>
    </location>
</feature>
<feature type="transmembrane region" description="Helical" evidence="7">
    <location>
        <begin position="55"/>
        <end position="79"/>
    </location>
</feature>
<keyword evidence="4 10" id="KW-0067">ATP-binding</keyword>
<keyword evidence="5 7" id="KW-1133">Transmembrane helix</keyword>
<dbReference type="InterPro" id="IPR036640">
    <property type="entry name" value="ABC1_TM_sf"/>
</dbReference>
<dbReference type="InterPro" id="IPR027417">
    <property type="entry name" value="P-loop_NTPase"/>
</dbReference>
<evidence type="ECO:0000259" key="8">
    <source>
        <dbReference type="PROSITE" id="PS50893"/>
    </source>
</evidence>
<dbReference type="EMBL" id="BAABAZ010000012">
    <property type="protein sequence ID" value="GAA4285477.1"/>
    <property type="molecule type" value="Genomic_DNA"/>
</dbReference>
<dbReference type="Gene3D" id="1.20.1560.10">
    <property type="entry name" value="ABC transporter type 1, transmembrane domain"/>
    <property type="match status" value="1"/>
</dbReference>
<organism evidence="10 11">
    <name type="scientific">Brevibacterium daeguense</name>
    <dbReference type="NCBI Taxonomy" id="909936"/>
    <lineage>
        <taxon>Bacteria</taxon>
        <taxon>Bacillati</taxon>
        <taxon>Actinomycetota</taxon>
        <taxon>Actinomycetes</taxon>
        <taxon>Micrococcales</taxon>
        <taxon>Brevibacteriaceae</taxon>
        <taxon>Brevibacterium</taxon>
    </lineage>
</organism>
<dbReference type="SMART" id="SM00382">
    <property type="entry name" value="AAA"/>
    <property type="match status" value="1"/>
</dbReference>
<evidence type="ECO:0000256" key="5">
    <source>
        <dbReference type="ARBA" id="ARBA00022989"/>
    </source>
</evidence>
<dbReference type="PROSITE" id="PS50893">
    <property type="entry name" value="ABC_TRANSPORTER_2"/>
    <property type="match status" value="1"/>
</dbReference>
<dbReference type="RefSeq" id="WP_236863313.1">
    <property type="nucleotide sequence ID" value="NZ_BAABAZ010000012.1"/>
</dbReference>
<evidence type="ECO:0000256" key="6">
    <source>
        <dbReference type="ARBA" id="ARBA00023136"/>
    </source>
</evidence>
<accession>A0ABP8ENA1</accession>
<dbReference type="SUPFAM" id="SSF90123">
    <property type="entry name" value="ABC transporter transmembrane region"/>
    <property type="match status" value="1"/>
</dbReference>
<sequence length="581" mass="62396">MRLLTLLRRYLFDYRGMLVGVVVFQALQTFGMLFLPTLNARMIDEGVAVGDVDTVWRVGGWMTLVAVGQLLCNALAIYFGSRCAMSAGRDLRRDIFHHVIDMGQQEVSAFTAAGLITRNTNDIRQVQQFIVLSATMLVMAPLMSLGGIVMALYESVELSWIVVVTVVVLAIAMGVIVARMVPSFTVMQERIDALNSVTRQQLTGIRVIRAFVREHAESQRFATANEGVTEANLRVGRLFALMFPLVMFIIQAASAAVIWFAAFEVEAGTLGVGTMMAFIQYLLQILMGVMIASFMAMMLPRAAVSARRILEVVDHPIAIDASGSTSALPTPGTVEFSDVEYRYPGAEAPVVSGLDFTVPAGTSLAIVGATGSGKSTIASLLVRLVEADTGAVCIGGVDVRDLAPETLTRTVGFVPQQAFLFSGSIADNLRFAAPGASEADMRWALQVAQADFVDDLADGLDHQINQGGTNLSGGQRQRMAIARALVGRPEVLVFDDSFSALDTATDKALRAALAEQVDATLVIIAQRIATAQDADRILVIDHGRIVGLGSHEELAGTNEVYREIIESQSGAHHAGEVTRGD</sequence>
<dbReference type="InterPro" id="IPR039421">
    <property type="entry name" value="Type_1_exporter"/>
</dbReference>
<dbReference type="PROSITE" id="PS00211">
    <property type="entry name" value="ABC_TRANSPORTER_1"/>
    <property type="match status" value="1"/>
</dbReference>
<gene>
    <name evidence="10" type="ORF">GCM10022261_30080</name>
</gene>